<evidence type="ECO:0000313" key="2">
    <source>
        <dbReference type="EMBL" id="GAA1788269.1"/>
    </source>
</evidence>
<feature type="transmembrane region" description="Helical" evidence="1">
    <location>
        <begin position="34"/>
        <end position="53"/>
    </location>
</feature>
<sequence>MLALVVFALVWVPTAVLRDTLAAMSLDPPARISLGLANMLVPVLLLAFVTPLVSYRRRDALCALIPFYNIWFTARIAWRLAYLPYHDWLPRDDERADWQLVRHPADPARLAHVVIRRDV</sequence>
<keyword evidence="1" id="KW-1133">Transmembrane helix</keyword>
<gene>
    <name evidence="2" type="ORF">GCM10009682_08000</name>
</gene>
<evidence type="ECO:0000256" key="1">
    <source>
        <dbReference type="SAM" id="Phobius"/>
    </source>
</evidence>
<protein>
    <submittedName>
        <fullName evidence="2">Uncharacterized protein</fullName>
    </submittedName>
</protein>
<keyword evidence="1" id="KW-0812">Transmembrane</keyword>
<feature type="transmembrane region" description="Helical" evidence="1">
    <location>
        <begin position="60"/>
        <end position="78"/>
    </location>
</feature>
<organism evidence="2 3">
    <name type="scientific">Luedemannella flava</name>
    <dbReference type="NCBI Taxonomy" id="349316"/>
    <lineage>
        <taxon>Bacteria</taxon>
        <taxon>Bacillati</taxon>
        <taxon>Actinomycetota</taxon>
        <taxon>Actinomycetes</taxon>
        <taxon>Micromonosporales</taxon>
        <taxon>Micromonosporaceae</taxon>
        <taxon>Luedemannella</taxon>
    </lineage>
</organism>
<name>A0ABN2LH75_9ACTN</name>
<reference evidence="2 3" key="1">
    <citation type="journal article" date="2019" name="Int. J. Syst. Evol. Microbiol.">
        <title>The Global Catalogue of Microorganisms (GCM) 10K type strain sequencing project: providing services to taxonomists for standard genome sequencing and annotation.</title>
        <authorList>
            <consortium name="The Broad Institute Genomics Platform"/>
            <consortium name="The Broad Institute Genome Sequencing Center for Infectious Disease"/>
            <person name="Wu L."/>
            <person name="Ma J."/>
        </authorList>
    </citation>
    <scope>NUCLEOTIDE SEQUENCE [LARGE SCALE GENOMIC DNA]</scope>
    <source>
        <strain evidence="2 3">JCM 13250</strain>
    </source>
</reference>
<keyword evidence="1" id="KW-0472">Membrane</keyword>
<comment type="caution">
    <text evidence="2">The sequence shown here is derived from an EMBL/GenBank/DDBJ whole genome shotgun (WGS) entry which is preliminary data.</text>
</comment>
<accession>A0ABN2LH75</accession>
<proteinExistence type="predicted"/>
<dbReference type="EMBL" id="BAAALT010000014">
    <property type="protein sequence ID" value="GAA1788269.1"/>
    <property type="molecule type" value="Genomic_DNA"/>
</dbReference>
<keyword evidence="3" id="KW-1185">Reference proteome</keyword>
<evidence type="ECO:0000313" key="3">
    <source>
        <dbReference type="Proteomes" id="UP001500218"/>
    </source>
</evidence>
<dbReference type="Proteomes" id="UP001500218">
    <property type="component" value="Unassembled WGS sequence"/>
</dbReference>